<name>A1C5L3_ASPCL</name>
<dbReference type="OrthoDB" id="414698at2759"/>
<keyword evidence="4" id="KW-1185">Reference proteome</keyword>
<dbReference type="InterPro" id="IPR005645">
    <property type="entry name" value="FSH-like_dom"/>
</dbReference>
<dbReference type="STRING" id="344612.A1C5L3"/>
<feature type="domain" description="Serine hydrolase" evidence="2">
    <location>
        <begin position="2"/>
        <end position="250"/>
    </location>
</feature>
<accession>A1C5L3</accession>
<reference evidence="3 4" key="1">
    <citation type="journal article" date="2008" name="PLoS Genet.">
        <title>Genomic islands in the pathogenic filamentous fungus Aspergillus fumigatus.</title>
        <authorList>
            <person name="Fedorova N.D."/>
            <person name="Khaldi N."/>
            <person name="Joardar V.S."/>
            <person name="Maiti R."/>
            <person name="Amedeo P."/>
            <person name="Anderson M.J."/>
            <person name="Crabtree J."/>
            <person name="Silva J.C."/>
            <person name="Badger J.H."/>
            <person name="Albarraq A."/>
            <person name="Angiuoli S."/>
            <person name="Bussey H."/>
            <person name="Bowyer P."/>
            <person name="Cotty P.J."/>
            <person name="Dyer P.S."/>
            <person name="Egan A."/>
            <person name="Galens K."/>
            <person name="Fraser-Liggett C.M."/>
            <person name="Haas B.J."/>
            <person name="Inman J.M."/>
            <person name="Kent R."/>
            <person name="Lemieux S."/>
            <person name="Malavazi I."/>
            <person name="Orvis J."/>
            <person name="Roemer T."/>
            <person name="Ronning C.M."/>
            <person name="Sundaram J.P."/>
            <person name="Sutton G."/>
            <person name="Turner G."/>
            <person name="Venter J.C."/>
            <person name="White O.R."/>
            <person name="Whitty B.R."/>
            <person name="Youngman P."/>
            <person name="Wolfe K.H."/>
            <person name="Goldman G.H."/>
            <person name="Wortman J.R."/>
            <person name="Jiang B."/>
            <person name="Denning D.W."/>
            <person name="Nierman W.C."/>
        </authorList>
    </citation>
    <scope>NUCLEOTIDE SEQUENCE [LARGE SCALE GENOMIC DNA]</scope>
    <source>
        <strain evidence="4">ATCC 1007 / CBS 513.65 / DSM 816 / NCTC 3887 / NRRL 1</strain>
    </source>
</reference>
<dbReference type="Proteomes" id="UP000006701">
    <property type="component" value="Unassembled WGS sequence"/>
</dbReference>
<dbReference type="PANTHER" id="PTHR48070:SF4">
    <property type="entry name" value="ESTERASE ALNB"/>
    <property type="match status" value="1"/>
</dbReference>
<organism evidence="3 4">
    <name type="scientific">Aspergillus clavatus (strain ATCC 1007 / CBS 513.65 / DSM 816 / NCTC 3887 / NRRL 1 / QM 1276 / 107)</name>
    <dbReference type="NCBI Taxonomy" id="344612"/>
    <lineage>
        <taxon>Eukaryota</taxon>
        <taxon>Fungi</taxon>
        <taxon>Dikarya</taxon>
        <taxon>Ascomycota</taxon>
        <taxon>Pezizomycotina</taxon>
        <taxon>Eurotiomycetes</taxon>
        <taxon>Eurotiomycetidae</taxon>
        <taxon>Eurotiales</taxon>
        <taxon>Aspergillaceae</taxon>
        <taxon>Aspergillus</taxon>
        <taxon>Aspergillus subgen. Fumigati</taxon>
    </lineage>
</organism>
<proteinExistence type="predicted"/>
<dbReference type="OMA" id="YVESEGP"/>
<dbReference type="GeneID" id="4708384"/>
<dbReference type="GO" id="GO:0016787">
    <property type="term" value="F:hydrolase activity"/>
    <property type="evidence" value="ECO:0007669"/>
    <property type="project" value="UniProtKB-KW"/>
</dbReference>
<dbReference type="GO" id="GO:0005737">
    <property type="term" value="C:cytoplasm"/>
    <property type="evidence" value="ECO:0007669"/>
    <property type="project" value="TreeGrafter"/>
</dbReference>
<dbReference type="AlphaFoldDB" id="A1C5L3"/>
<dbReference type="SUPFAM" id="SSF53474">
    <property type="entry name" value="alpha/beta-Hydrolases"/>
    <property type="match status" value="1"/>
</dbReference>
<evidence type="ECO:0000256" key="1">
    <source>
        <dbReference type="ARBA" id="ARBA00022801"/>
    </source>
</evidence>
<dbReference type="GO" id="GO:0005634">
    <property type="term" value="C:nucleus"/>
    <property type="evidence" value="ECO:0007669"/>
    <property type="project" value="TreeGrafter"/>
</dbReference>
<keyword evidence="1" id="KW-0378">Hydrolase</keyword>
<sequence length="279" mass="31390">MFKEQLVPLASLLGPRYQFTFFEGTVPCEKGPGMPKWYHGPCYAYMTEHSPRATAKALNDLNTFIEDNGPFDGIMGFSHGGAVAASYILDRQIRYRHLPAPFSFAIFLSPTAPTFPDPSHLHSMIKGLLRDSPPTFLASFPHWDYKLLGPKERAFSEYLALYALFLEELGIKIPVLKLDFIQTPNTDDVPRLLHPALIEDRISIPTVHTTGEKEGGMFGQMASCVQGLCHESLRRTHRHRGGHSLPLKEHELWELASSVHWAAERGGDLTRQHRAGFKL</sequence>
<evidence type="ECO:0000313" key="3">
    <source>
        <dbReference type="EMBL" id="EAW14981.1"/>
    </source>
</evidence>
<dbReference type="VEuPathDB" id="FungiDB:ACLA_003940"/>
<dbReference type="EMBL" id="DS027004">
    <property type="protein sequence ID" value="EAW14981.1"/>
    <property type="molecule type" value="Genomic_DNA"/>
</dbReference>
<dbReference type="GO" id="GO:0019748">
    <property type="term" value="P:secondary metabolic process"/>
    <property type="evidence" value="ECO:0007669"/>
    <property type="project" value="TreeGrafter"/>
</dbReference>
<dbReference type="Pfam" id="PF03959">
    <property type="entry name" value="FSH1"/>
    <property type="match status" value="1"/>
</dbReference>
<dbReference type="Gene3D" id="3.40.50.1820">
    <property type="entry name" value="alpha/beta hydrolase"/>
    <property type="match status" value="1"/>
</dbReference>
<dbReference type="InterPro" id="IPR029058">
    <property type="entry name" value="AB_hydrolase_fold"/>
</dbReference>
<evidence type="ECO:0000259" key="2">
    <source>
        <dbReference type="Pfam" id="PF03959"/>
    </source>
</evidence>
<dbReference type="HOGENOM" id="CLU_051938_4_1_1"/>
<evidence type="ECO:0000313" key="4">
    <source>
        <dbReference type="Proteomes" id="UP000006701"/>
    </source>
</evidence>
<dbReference type="RefSeq" id="XP_001276407.1">
    <property type="nucleotide sequence ID" value="XM_001276406.1"/>
</dbReference>
<dbReference type="KEGG" id="act:ACLA_003940"/>
<gene>
    <name evidence="3" type="ORF">ACLA_003940</name>
</gene>
<dbReference type="PANTHER" id="PTHR48070">
    <property type="entry name" value="ESTERASE OVCA2"/>
    <property type="match status" value="1"/>
</dbReference>
<protein>
    <recommendedName>
        <fullName evidence="2">Serine hydrolase domain-containing protein</fullName>
    </recommendedName>
</protein>
<dbReference type="InterPro" id="IPR050593">
    <property type="entry name" value="LovG"/>
</dbReference>